<keyword evidence="4" id="KW-0732">Signal</keyword>
<evidence type="ECO:0000256" key="2">
    <source>
        <dbReference type="ARBA" id="ARBA00023180"/>
    </source>
</evidence>
<evidence type="ECO:0000256" key="4">
    <source>
        <dbReference type="SAM" id="SignalP"/>
    </source>
</evidence>
<dbReference type="Gene3D" id="3.30.560.10">
    <property type="entry name" value="Glucose Oxidase, domain 3"/>
    <property type="match status" value="1"/>
</dbReference>
<dbReference type="InterPro" id="IPR036188">
    <property type="entry name" value="FAD/NAD-bd_sf"/>
</dbReference>
<feature type="signal peptide" evidence="4">
    <location>
        <begin position="1"/>
        <end position="27"/>
    </location>
</feature>
<proteinExistence type="inferred from homology"/>
<dbReference type="Pfam" id="PF00732">
    <property type="entry name" value="GMC_oxred_N"/>
    <property type="match status" value="1"/>
</dbReference>
<feature type="binding site" evidence="3">
    <location>
        <position position="278"/>
    </location>
    <ligand>
        <name>FAD</name>
        <dbReference type="ChEBI" id="CHEBI:57692"/>
    </ligand>
</feature>
<dbReference type="AlphaFoldDB" id="A0AAD9HHA0"/>
<reference evidence="6" key="1">
    <citation type="submission" date="2021-06" db="EMBL/GenBank/DDBJ databases">
        <title>Comparative genomics, transcriptomics and evolutionary studies reveal genomic signatures of adaptation to plant cell wall in hemibiotrophic fungi.</title>
        <authorList>
            <consortium name="DOE Joint Genome Institute"/>
            <person name="Baroncelli R."/>
            <person name="Diaz J.F."/>
            <person name="Benocci T."/>
            <person name="Peng M."/>
            <person name="Battaglia E."/>
            <person name="Haridas S."/>
            <person name="Andreopoulos W."/>
            <person name="Labutti K."/>
            <person name="Pangilinan J."/>
            <person name="Floch G.L."/>
            <person name="Makela M.R."/>
            <person name="Henrissat B."/>
            <person name="Grigoriev I.V."/>
            <person name="Crouch J.A."/>
            <person name="De Vries R.P."/>
            <person name="Sukno S.A."/>
            <person name="Thon M.R."/>
        </authorList>
    </citation>
    <scope>NUCLEOTIDE SEQUENCE</scope>
    <source>
        <strain evidence="6">MAFF235873</strain>
    </source>
</reference>
<dbReference type="EMBL" id="MU842868">
    <property type="protein sequence ID" value="KAK2029116.1"/>
    <property type="molecule type" value="Genomic_DNA"/>
</dbReference>
<dbReference type="Proteomes" id="UP001232148">
    <property type="component" value="Unassembled WGS sequence"/>
</dbReference>
<accession>A0AAD9HHA0</accession>
<evidence type="ECO:0000313" key="6">
    <source>
        <dbReference type="EMBL" id="KAK2029116.1"/>
    </source>
</evidence>
<gene>
    <name evidence="6" type="ORF">LX32DRAFT_719221</name>
</gene>
<protein>
    <submittedName>
        <fullName evidence="6">Glucose-methanol-choline oxidoreductase</fullName>
    </submittedName>
</protein>
<dbReference type="PANTHER" id="PTHR11552">
    <property type="entry name" value="GLUCOSE-METHANOL-CHOLINE GMC OXIDOREDUCTASE"/>
    <property type="match status" value="1"/>
</dbReference>
<dbReference type="Pfam" id="PF05199">
    <property type="entry name" value="GMC_oxred_C"/>
    <property type="match status" value="1"/>
</dbReference>
<comment type="similarity">
    <text evidence="1">Belongs to the GMC oxidoreductase family.</text>
</comment>
<dbReference type="Gene3D" id="3.50.50.60">
    <property type="entry name" value="FAD/NAD(P)-binding domain"/>
    <property type="match status" value="1"/>
</dbReference>
<comment type="cofactor">
    <cofactor evidence="3">
        <name>FAD</name>
        <dbReference type="ChEBI" id="CHEBI:57692"/>
    </cofactor>
</comment>
<feature type="domain" description="Glucose-methanol-choline oxidoreductase N-terminal" evidence="5">
    <location>
        <begin position="317"/>
        <end position="331"/>
    </location>
</feature>
<evidence type="ECO:0000256" key="1">
    <source>
        <dbReference type="ARBA" id="ARBA00010790"/>
    </source>
</evidence>
<feature type="binding site" evidence="3">
    <location>
        <begin position="591"/>
        <end position="592"/>
    </location>
    <ligand>
        <name>FAD</name>
        <dbReference type="ChEBI" id="CHEBI:57692"/>
    </ligand>
</feature>
<dbReference type="InterPro" id="IPR000172">
    <property type="entry name" value="GMC_OxRdtase_N"/>
</dbReference>
<dbReference type="SUPFAM" id="SSF54373">
    <property type="entry name" value="FAD-linked reductases, C-terminal domain"/>
    <property type="match status" value="1"/>
</dbReference>
<dbReference type="PANTHER" id="PTHR11552:SF138">
    <property type="entry name" value="DEHYDROGENASE PKFF-RELATED"/>
    <property type="match status" value="1"/>
</dbReference>
<dbReference type="SUPFAM" id="SSF51905">
    <property type="entry name" value="FAD/NAD(P)-binding domain"/>
    <property type="match status" value="1"/>
</dbReference>
<organism evidence="6 7">
    <name type="scientific">Colletotrichum zoysiae</name>
    <dbReference type="NCBI Taxonomy" id="1216348"/>
    <lineage>
        <taxon>Eukaryota</taxon>
        <taxon>Fungi</taxon>
        <taxon>Dikarya</taxon>
        <taxon>Ascomycota</taxon>
        <taxon>Pezizomycotina</taxon>
        <taxon>Sordariomycetes</taxon>
        <taxon>Hypocreomycetidae</taxon>
        <taxon>Glomerellales</taxon>
        <taxon>Glomerellaceae</taxon>
        <taxon>Colletotrichum</taxon>
        <taxon>Colletotrichum graminicola species complex</taxon>
    </lineage>
</organism>
<keyword evidence="7" id="KW-1185">Reference proteome</keyword>
<dbReference type="PIRSF" id="PIRSF000137">
    <property type="entry name" value="Alcohol_oxidase"/>
    <property type="match status" value="1"/>
</dbReference>
<keyword evidence="3" id="KW-0285">Flavoprotein</keyword>
<dbReference type="GO" id="GO:0044550">
    <property type="term" value="P:secondary metabolite biosynthetic process"/>
    <property type="evidence" value="ECO:0007669"/>
    <property type="project" value="TreeGrafter"/>
</dbReference>
<dbReference type="PROSITE" id="PS00624">
    <property type="entry name" value="GMC_OXRED_2"/>
    <property type="match status" value="1"/>
</dbReference>
<evidence type="ECO:0000256" key="3">
    <source>
        <dbReference type="PIRSR" id="PIRSR000137-2"/>
    </source>
</evidence>
<dbReference type="InterPro" id="IPR012132">
    <property type="entry name" value="GMC_OxRdtase"/>
</dbReference>
<dbReference type="GO" id="GO:0050660">
    <property type="term" value="F:flavin adenine dinucleotide binding"/>
    <property type="evidence" value="ECO:0007669"/>
    <property type="project" value="InterPro"/>
</dbReference>
<evidence type="ECO:0000313" key="7">
    <source>
        <dbReference type="Proteomes" id="UP001232148"/>
    </source>
</evidence>
<dbReference type="GO" id="GO:0016614">
    <property type="term" value="F:oxidoreductase activity, acting on CH-OH group of donors"/>
    <property type="evidence" value="ECO:0007669"/>
    <property type="project" value="InterPro"/>
</dbReference>
<feature type="chain" id="PRO_5042063165" evidence="4">
    <location>
        <begin position="28"/>
        <end position="611"/>
    </location>
</feature>
<evidence type="ECO:0000259" key="5">
    <source>
        <dbReference type="PROSITE" id="PS00624"/>
    </source>
</evidence>
<comment type="caution">
    <text evidence="6">The sequence shown here is derived from an EMBL/GenBank/DDBJ whole genome shotgun (WGS) entry which is preliminary data.</text>
</comment>
<keyword evidence="2" id="KW-0325">Glycoprotein</keyword>
<keyword evidence="3" id="KW-0274">FAD</keyword>
<dbReference type="InterPro" id="IPR007867">
    <property type="entry name" value="GMC_OxRtase_C"/>
</dbReference>
<name>A0AAD9HHA0_9PEZI</name>
<sequence>MHSLPSPAKLLTLGLSVLLSSASLVSAAANPRSACSKADSVLDFDYVIVGGGTAGLVLANRLTEDAGVTVAVVEAGTLPEDVSGNWTQVPGYAGKFLSGAPEMSWGFQTTPQAGLNNSTAHYLRTKALGGCSNVNYMAYSHTTKGAHAAWAAAVNDESYSYENMLPYYRKTMKFSSPKESSRLANATVRYNEASVATSGAVDVTYPAYSQPWSTWVSKGLAAIGVNETDTFIDGTLIGHTWQMETLRANDSHRSSSETAYLRPVLDRPNLAVFHYTTVERVLFSNKTAKGVEFSSATTDSNCTGTISAAKEVILSAGAFQSPQLLQVSGVGPKDLLSKYGIPVVADVPAVGRGMRDHMTIFASYQVNVVTSSALSGADYLATAIDDFNTNGEGPLASSGGDLVGGEKIPADLRKDFAAETVEYLSPYPADWPEVLYDVYPGGVTEAVANENFATLQATLMMPHSQGTVMIQSANISDAPAINPNWLTENSDMDVLVAGFKRVRQALESSAMAPVLVGGEVFPGPSVATDDDIRAYIRRSSSPIYHAFASNRMGNGTDPQAVVDSRGRVVGVSRLRVIDSSSFPFLPPTPAPQVQVYVLAEKLADDIKKTTY</sequence>